<evidence type="ECO:0000256" key="4">
    <source>
        <dbReference type="ARBA" id="ARBA00010938"/>
    </source>
</evidence>
<keyword evidence="13" id="KW-0458">Lysosome</keyword>
<evidence type="ECO:0000256" key="5">
    <source>
        <dbReference type="ARBA" id="ARBA00012483"/>
    </source>
</evidence>
<evidence type="ECO:0000259" key="16">
    <source>
        <dbReference type="PROSITE" id="PS50135"/>
    </source>
</evidence>
<dbReference type="Pfam" id="PF05605">
    <property type="entry name" value="zf-Di19"/>
    <property type="match status" value="1"/>
</dbReference>
<keyword evidence="7" id="KW-0808">Transferase</keyword>
<proteinExistence type="inferred from homology"/>
<feature type="region of interest" description="Disordered" evidence="15">
    <location>
        <begin position="446"/>
        <end position="465"/>
    </location>
</feature>
<dbReference type="InterPro" id="IPR043145">
    <property type="entry name" value="Znf_ZZ_sf"/>
</dbReference>
<evidence type="ECO:0000256" key="15">
    <source>
        <dbReference type="SAM" id="MobiDB-lite"/>
    </source>
</evidence>
<keyword evidence="8" id="KW-0479">Metal-binding</keyword>
<dbReference type="AlphaFoldDB" id="A0AA36CZV7"/>
<dbReference type="EC" id="2.3.2.27" evidence="5"/>
<dbReference type="CDD" id="cd02338">
    <property type="entry name" value="ZZ_PCMF_like"/>
    <property type="match status" value="1"/>
</dbReference>
<feature type="non-terminal residue" evidence="18">
    <location>
        <position position="1"/>
    </location>
</feature>
<evidence type="ECO:0000259" key="17">
    <source>
        <dbReference type="PROSITE" id="PS50157"/>
    </source>
</evidence>
<keyword evidence="11" id="KW-0833">Ubl conjugation pathway</keyword>
<keyword evidence="12" id="KW-0862">Zinc</keyword>
<evidence type="ECO:0000256" key="12">
    <source>
        <dbReference type="ARBA" id="ARBA00022833"/>
    </source>
</evidence>
<evidence type="ECO:0000313" key="19">
    <source>
        <dbReference type="Proteomes" id="UP001177023"/>
    </source>
</evidence>
<feature type="domain" description="ZZ-type" evidence="16">
    <location>
        <begin position="10"/>
        <end position="77"/>
    </location>
</feature>
<name>A0AA36CZV7_9BILA</name>
<evidence type="ECO:0000256" key="1">
    <source>
        <dbReference type="ARBA" id="ARBA00000900"/>
    </source>
</evidence>
<evidence type="ECO:0000256" key="6">
    <source>
        <dbReference type="ARBA" id="ARBA00014999"/>
    </source>
</evidence>
<sequence>MSLHASSMFHDGVSCDGCMNPNFSGNRYKCLRCYDFDLCQNCYTAKRYNPQVTQDREGNIQPHLESHPVLCILSQRDFEAIYEGDMTKNYDTCKVAIFTCPYCGASGFKTGTFYEHIQREHSEPVPNFTVNCPLCIACPDFDANREVENLYAHWTSMHGGHPGIVPREPTTRNSRRPVLARRTPRNPAGSHTNQRRQTAQRSLQRMYGADMMGDTTINGQNIGAPPVNMGGFSTAAAAAAAAAVPWSSELVDVDDMFRTSMNRNLFAPSNDSALFQARVLAGSSGSAIARGLLRTGTTNEYAAPSSSRQTSRNATTVQVIHSGTVTPIYPQGSESMIGLLEYDADFLDGFDEEDFELESLGEGSDEAPHLVPQNVEPEPEISVAEPALPSNYDDDDSTDPLYKYGSLTASQIAALPDDVENPVLALRKVCSDTEWAALQRIANPVLDDEGRDPHPTTKRLVPGLKNDDREDPQCWLTVNFDTSQLQFARNTNYWRDTRYLRRKMLNRELSNGAEKEHAGPQVEISESILRELVPSEVLDRELDPMSVGVRRATEQFDFSFICNSRNPLLKQQVEDEPNAKTEIIAEMSKCEEELFKDDANGSPLGLKELKIYETSDEESEEVQSTDNIV</sequence>
<evidence type="ECO:0000256" key="3">
    <source>
        <dbReference type="ARBA" id="ARBA00004603"/>
    </source>
</evidence>
<evidence type="ECO:0000313" key="18">
    <source>
        <dbReference type="EMBL" id="CAJ0578443.1"/>
    </source>
</evidence>
<evidence type="ECO:0000256" key="2">
    <source>
        <dbReference type="ARBA" id="ARBA00004371"/>
    </source>
</evidence>
<accession>A0AA36CZV7</accession>
<dbReference type="SMART" id="SM00291">
    <property type="entry name" value="ZnF_ZZ"/>
    <property type="match status" value="1"/>
</dbReference>
<dbReference type="InterPro" id="IPR008598">
    <property type="entry name" value="Di19_Zn-bd"/>
</dbReference>
<evidence type="ECO:0000256" key="8">
    <source>
        <dbReference type="ARBA" id="ARBA00022723"/>
    </source>
</evidence>
<dbReference type="PANTHER" id="PTHR12268">
    <property type="entry name" value="E3 UBIQUITIN-PROTEIN LIGASE KCMF1"/>
    <property type="match status" value="1"/>
</dbReference>
<keyword evidence="9" id="KW-0967">Endosome</keyword>
<dbReference type="Pfam" id="PF00569">
    <property type="entry name" value="ZZ"/>
    <property type="match status" value="1"/>
</dbReference>
<comment type="caution">
    <text evidence="18">The sequence shown here is derived from an EMBL/GenBank/DDBJ whole genome shotgun (WGS) entry which is preliminary data.</text>
</comment>
<dbReference type="GO" id="GO:0005886">
    <property type="term" value="C:plasma membrane"/>
    <property type="evidence" value="ECO:0007669"/>
    <property type="project" value="TreeGrafter"/>
</dbReference>
<dbReference type="PANTHER" id="PTHR12268:SF13">
    <property type="entry name" value="E3 UBIQUITIN-PROTEIN LIGASE KCMF1"/>
    <property type="match status" value="1"/>
</dbReference>
<gene>
    <name evidence="18" type="ORF">MSPICULIGERA_LOCUS16701</name>
</gene>
<dbReference type="InterPro" id="IPR050774">
    <property type="entry name" value="KCMF1/Dystrophin"/>
</dbReference>
<feature type="domain" description="C2H2-type" evidence="17">
    <location>
        <begin position="98"/>
        <end position="126"/>
    </location>
</feature>
<dbReference type="InterPro" id="IPR013087">
    <property type="entry name" value="Znf_C2H2_type"/>
</dbReference>
<feature type="region of interest" description="Disordered" evidence="15">
    <location>
        <begin position="162"/>
        <end position="203"/>
    </location>
</feature>
<dbReference type="PROSITE" id="PS01357">
    <property type="entry name" value="ZF_ZZ_1"/>
    <property type="match status" value="1"/>
</dbReference>
<comment type="catalytic activity">
    <reaction evidence="1">
        <text>S-ubiquitinyl-[E2 ubiquitin-conjugating enzyme]-L-cysteine + [acceptor protein]-L-lysine = [E2 ubiquitin-conjugating enzyme]-L-cysteine + N(6)-ubiquitinyl-[acceptor protein]-L-lysine.</text>
        <dbReference type="EC" id="2.3.2.27"/>
    </reaction>
</comment>
<evidence type="ECO:0000256" key="11">
    <source>
        <dbReference type="ARBA" id="ARBA00022786"/>
    </source>
</evidence>
<dbReference type="PROSITE" id="PS50135">
    <property type="entry name" value="ZF_ZZ_2"/>
    <property type="match status" value="1"/>
</dbReference>
<dbReference type="GO" id="GO:0045202">
    <property type="term" value="C:synapse"/>
    <property type="evidence" value="ECO:0007669"/>
    <property type="project" value="GOC"/>
</dbReference>
<dbReference type="Gene3D" id="3.30.60.90">
    <property type="match status" value="1"/>
</dbReference>
<organism evidence="18 19">
    <name type="scientific">Mesorhabditis spiculigera</name>
    <dbReference type="NCBI Taxonomy" id="96644"/>
    <lineage>
        <taxon>Eukaryota</taxon>
        <taxon>Metazoa</taxon>
        <taxon>Ecdysozoa</taxon>
        <taxon>Nematoda</taxon>
        <taxon>Chromadorea</taxon>
        <taxon>Rhabditida</taxon>
        <taxon>Rhabditina</taxon>
        <taxon>Rhabditomorpha</taxon>
        <taxon>Rhabditoidea</taxon>
        <taxon>Rhabditidae</taxon>
        <taxon>Mesorhabditinae</taxon>
        <taxon>Mesorhabditis</taxon>
    </lineage>
</organism>
<dbReference type="GO" id="GO:0008270">
    <property type="term" value="F:zinc ion binding"/>
    <property type="evidence" value="ECO:0007669"/>
    <property type="project" value="UniProtKB-KW"/>
</dbReference>
<feature type="compositionally biased region" description="Basic residues" evidence="15">
    <location>
        <begin position="173"/>
        <end position="184"/>
    </location>
</feature>
<dbReference type="Proteomes" id="UP001177023">
    <property type="component" value="Unassembled WGS sequence"/>
</dbReference>
<protein>
    <recommendedName>
        <fullName evidence="6">E3 ubiquitin-protein ligase KCMF1</fullName>
        <ecNumber evidence="5">2.3.2.27</ecNumber>
    </recommendedName>
</protein>
<dbReference type="GO" id="GO:0005770">
    <property type="term" value="C:late endosome"/>
    <property type="evidence" value="ECO:0007669"/>
    <property type="project" value="UniProtKB-SubCell"/>
</dbReference>
<comment type="subcellular location">
    <subcellularLocation>
        <location evidence="3">Late endosome</location>
    </subcellularLocation>
    <subcellularLocation>
        <location evidence="2">Lysosome</location>
    </subcellularLocation>
</comment>
<dbReference type="SUPFAM" id="SSF57850">
    <property type="entry name" value="RING/U-box"/>
    <property type="match status" value="1"/>
</dbReference>
<dbReference type="InterPro" id="IPR000433">
    <property type="entry name" value="Znf_ZZ"/>
</dbReference>
<keyword evidence="19" id="KW-1185">Reference proteome</keyword>
<evidence type="ECO:0000256" key="10">
    <source>
        <dbReference type="ARBA" id="ARBA00022771"/>
    </source>
</evidence>
<dbReference type="PROSITE" id="PS50157">
    <property type="entry name" value="ZINC_FINGER_C2H2_2"/>
    <property type="match status" value="1"/>
</dbReference>
<reference evidence="18" key="1">
    <citation type="submission" date="2023-06" db="EMBL/GenBank/DDBJ databases">
        <authorList>
            <person name="Delattre M."/>
        </authorList>
    </citation>
    <scope>NUCLEOTIDE SEQUENCE</scope>
    <source>
        <strain evidence="18">AF72</strain>
    </source>
</reference>
<comment type="similarity">
    <text evidence="4">Belongs to the KCMF1 family.</text>
</comment>
<evidence type="ECO:0000256" key="13">
    <source>
        <dbReference type="ARBA" id="ARBA00023228"/>
    </source>
</evidence>
<dbReference type="GO" id="GO:0023051">
    <property type="term" value="P:regulation of signaling"/>
    <property type="evidence" value="ECO:0007669"/>
    <property type="project" value="UniProtKB-ARBA"/>
</dbReference>
<dbReference type="EMBL" id="CATQJA010002654">
    <property type="protein sequence ID" value="CAJ0578443.1"/>
    <property type="molecule type" value="Genomic_DNA"/>
</dbReference>
<dbReference type="GO" id="GO:0061630">
    <property type="term" value="F:ubiquitin protein ligase activity"/>
    <property type="evidence" value="ECO:0007669"/>
    <property type="project" value="UniProtKB-EC"/>
</dbReference>
<dbReference type="GO" id="GO:0005764">
    <property type="term" value="C:lysosome"/>
    <property type="evidence" value="ECO:0007669"/>
    <property type="project" value="UniProtKB-SubCell"/>
</dbReference>
<evidence type="ECO:0000256" key="14">
    <source>
        <dbReference type="PROSITE-ProRule" id="PRU00228"/>
    </source>
</evidence>
<dbReference type="GO" id="GO:0010646">
    <property type="term" value="P:regulation of cell communication"/>
    <property type="evidence" value="ECO:0007669"/>
    <property type="project" value="UniProtKB-ARBA"/>
</dbReference>
<dbReference type="GO" id="GO:0099536">
    <property type="term" value="P:synaptic signaling"/>
    <property type="evidence" value="ECO:0007669"/>
    <property type="project" value="TreeGrafter"/>
</dbReference>
<evidence type="ECO:0000256" key="7">
    <source>
        <dbReference type="ARBA" id="ARBA00022679"/>
    </source>
</evidence>
<feature type="compositionally biased region" description="Polar residues" evidence="15">
    <location>
        <begin position="189"/>
        <end position="203"/>
    </location>
</feature>
<evidence type="ECO:0000256" key="9">
    <source>
        <dbReference type="ARBA" id="ARBA00022753"/>
    </source>
</evidence>
<keyword evidence="10 14" id="KW-0863">Zinc-finger</keyword>